<dbReference type="OrthoDB" id="9790372at2"/>
<dbReference type="EMBL" id="AFVZ01000001">
    <property type="protein sequence ID" value="EHN59615.1"/>
    <property type="molecule type" value="Genomic_DNA"/>
</dbReference>
<gene>
    <name evidence="2" type="ORF">OKIT_1537</name>
</gene>
<dbReference type="HOGENOM" id="CLU_100236_3_1_9"/>
<dbReference type="eggNOG" id="COG1399">
    <property type="taxonomic scope" value="Bacteria"/>
</dbReference>
<protein>
    <recommendedName>
        <fullName evidence="4">DUF177 domain-containing protein</fullName>
    </recommendedName>
</protein>
<evidence type="ECO:0000256" key="1">
    <source>
        <dbReference type="SAM" id="MobiDB-lite"/>
    </source>
</evidence>
<reference evidence="2 3" key="1">
    <citation type="journal article" date="2012" name="PLoS ONE">
        <title>Functional divergence in the genus oenococcus as predicted by genome sequencing of the newly-described species, Oenococcus kitaharae.</title>
        <authorList>
            <person name="Borneman A.R."/>
            <person name="McCarthy J.M."/>
            <person name="Chambers P.J."/>
            <person name="Bartowsky E.J."/>
        </authorList>
    </citation>
    <scope>NUCLEOTIDE SEQUENCE [LARGE SCALE GENOMIC DNA]</scope>
    <source>
        <strain evidence="3">DSM17330</strain>
    </source>
</reference>
<accession>G9WG37</accession>
<dbReference type="RefSeq" id="WP_007746626.1">
    <property type="nucleotide sequence ID" value="NZ_CM001398.1"/>
</dbReference>
<dbReference type="PATRIC" id="fig|1045004.4.peg.1508"/>
<name>G9WG37_9LACO</name>
<proteinExistence type="predicted"/>
<keyword evidence="3" id="KW-1185">Reference proteome</keyword>
<dbReference type="STRING" id="336988.NT96_01335"/>
<comment type="caution">
    <text evidence="2">The sequence shown here is derived from an EMBL/GenBank/DDBJ whole genome shotgun (WGS) entry which is preliminary data.</text>
</comment>
<dbReference type="Pfam" id="PF02620">
    <property type="entry name" value="YceD"/>
    <property type="match status" value="1"/>
</dbReference>
<evidence type="ECO:0000313" key="3">
    <source>
        <dbReference type="Proteomes" id="UP000004959"/>
    </source>
</evidence>
<dbReference type="Proteomes" id="UP000004959">
    <property type="component" value="Chromosome"/>
</dbReference>
<dbReference type="AlphaFoldDB" id="G9WG37"/>
<sequence>MKFLVQQLQKYRQSPLVIDEQVDLSAPAKENFSDRLLDLMPVHVTGEISYGKNDQIKLDLLLKGTAILPSARSFKPVQYQFEIPVNELYVQDEETLDSFDHSEQVFLVEKNQIDLDAIILENIITDLPMTAYTPEETADNPLSGDGWQIISDENYVAPEQDVQGPQTQSLGDFFPDEPENKKDR</sequence>
<evidence type="ECO:0008006" key="4">
    <source>
        <dbReference type="Google" id="ProtNLM"/>
    </source>
</evidence>
<evidence type="ECO:0000313" key="2">
    <source>
        <dbReference type="EMBL" id="EHN59615.1"/>
    </source>
</evidence>
<feature type="region of interest" description="Disordered" evidence="1">
    <location>
        <begin position="153"/>
        <end position="184"/>
    </location>
</feature>
<organism evidence="2 3">
    <name type="scientific">Oenococcus kitaharae DSM 17330</name>
    <dbReference type="NCBI Taxonomy" id="1045004"/>
    <lineage>
        <taxon>Bacteria</taxon>
        <taxon>Bacillati</taxon>
        <taxon>Bacillota</taxon>
        <taxon>Bacilli</taxon>
        <taxon>Lactobacillales</taxon>
        <taxon>Lactobacillaceae</taxon>
        <taxon>Oenococcus</taxon>
    </lineage>
</organism>
<dbReference type="InterPro" id="IPR003772">
    <property type="entry name" value="YceD"/>
</dbReference>